<dbReference type="SUPFAM" id="SSF53720">
    <property type="entry name" value="ALDH-like"/>
    <property type="match status" value="1"/>
</dbReference>
<evidence type="ECO:0000256" key="2">
    <source>
        <dbReference type="ARBA" id="ARBA00023002"/>
    </source>
</evidence>
<dbReference type="PROSITE" id="PS00070">
    <property type="entry name" value="ALDEHYDE_DEHYDR_CYS"/>
    <property type="match status" value="1"/>
</dbReference>
<proteinExistence type="inferred from homology"/>
<dbReference type="InterPro" id="IPR016160">
    <property type="entry name" value="Ald_DH_CS_CYS"/>
</dbReference>
<dbReference type="GO" id="GO:0016620">
    <property type="term" value="F:oxidoreductase activity, acting on the aldehyde or oxo group of donors, NAD or NADP as acceptor"/>
    <property type="evidence" value="ECO:0007669"/>
    <property type="project" value="InterPro"/>
</dbReference>
<gene>
    <name evidence="4" type="ORF">GBAR_LOCUS3933</name>
</gene>
<dbReference type="Gene3D" id="3.40.605.10">
    <property type="entry name" value="Aldehyde Dehydrogenase, Chain A, domain 1"/>
    <property type="match status" value="1"/>
</dbReference>
<sequence>MALGEFQTSTPEDALQAVAAAREALEGWANTPAPARAQVLFRALEIMGRRSDELARTITEEEGKPLPDAMGEVRRAMNIIEYAAGEGRRMFGYTTPSELPSTVAYTVRRPLGVVAIITPWNFPIAIPAWKMAPALICGNALVFKPASITPLSAVKLTEVFEEAGLPPGVLNLITGPGGSVGNALVQSPDVNAISFTGSTEIGTGIYAEGAQHLKKVQCEMGGKNAVILLEDADLDKALGGIVQGAFGSTGQRCTATSRVIVEEGVYDTFMEQLVQRTSQLKVGDGMAADTDVSPLSSQSQLDTVLNYIGIGAEEGAHLAFGGRAVTGGEFDEGYYVEPTIFTDVTTDMRIAQEEIFGPVLTVFKAKDLDDAVEISNSVKFGLSSSVYTRDLPRAYRYINTVDAGMVHVNAPTLGGEVHLPFGGLKSSGVGQREQGVEAFDFFSEVITVYIDYADTSRTQARFI</sequence>
<comment type="caution">
    <text evidence="4">The sequence shown here is derived from an EMBL/GenBank/DDBJ whole genome shotgun (WGS) entry which is preliminary data.</text>
</comment>
<dbReference type="Gene3D" id="3.40.309.10">
    <property type="entry name" value="Aldehyde Dehydrogenase, Chain A, domain 2"/>
    <property type="match status" value="1"/>
</dbReference>
<comment type="similarity">
    <text evidence="1">Belongs to the aldehyde dehydrogenase family.</text>
</comment>
<organism evidence="4 5">
    <name type="scientific">Geodia barretti</name>
    <name type="common">Barrett's horny sponge</name>
    <dbReference type="NCBI Taxonomy" id="519541"/>
    <lineage>
        <taxon>Eukaryota</taxon>
        <taxon>Metazoa</taxon>
        <taxon>Porifera</taxon>
        <taxon>Demospongiae</taxon>
        <taxon>Heteroscleromorpha</taxon>
        <taxon>Tetractinellida</taxon>
        <taxon>Astrophorina</taxon>
        <taxon>Geodiidae</taxon>
        <taxon>Geodia</taxon>
    </lineage>
</organism>
<dbReference type="Pfam" id="PF00171">
    <property type="entry name" value="Aldedh"/>
    <property type="match status" value="1"/>
</dbReference>
<protein>
    <submittedName>
        <fullName evidence="4">Alpha-ketoglutaric semialdehyde dehydrogenase</fullName>
    </submittedName>
</protein>
<evidence type="ECO:0000256" key="1">
    <source>
        <dbReference type="ARBA" id="ARBA00009986"/>
    </source>
</evidence>
<dbReference type="AlphaFoldDB" id="A0AA35R5A1"/>
<name>A0AA35R5A1_GEOBA</name>
<evidence type="ECO:0000313" key="4">
    <source>
        <dbReference type="EMBL" id="CAI8004454.1"/>
    </source>
</evidence>
<dbReference type="InterPro" id="IPR016163">
    <property type="entry name" value="Ald_DH_C"/>
</dbReference>
<dbReference type="FunFam" id="3.40.309.10:FF:000009">
    <property type="entry name" value="Aldehyde dehydrogenase A"/>
    <property type="match status" value="1"/>
</dbReference>
<dbReference type="EMBL" id="CASHTH010000564">
    <property type="protein sequence ID" value="CAI8004454.1"/>
    <property type="molecule type" value="Genomic_DNA"/>
</dbReference>
<dbReference type="PANTHER" id="PTHR11699">
    <property type="entry name" value="ALDEHYDE DEHYDROGENASE-RELATED"/>
    <property type="match status" value="1"/>
</dbReference>
<evidence type="ECO:0000313" key="5">
    <source>
        <dbReference type="Proteomes" id="UP001174909"/>
    </source>
</evidence>
<reference evidence="4" key="1">
    <citation type="submission" date="2023-03" db="EMBL/GenBank/DDBJ databases">
        <authorList>
            <person name="Steffen K."/>
            <person name="Cardenas P."/>
        </authorList>
    </citation>
    <scope>NUCLEOTIDE SEQUENCE</scope>
</reference>
<accession>A0AA35R5A1</accession>
<dbReference type="Proteomes" id="UP001174909">
    <property type="component" value="Unassembled WGS sequence"/>
</dbReference>
<dbReference type="InterPro" id="IPR016162">
    <property type="entry name" value="Ald_DH_N"/>
</dbReference>
<evidence type="ECO:0000259" key="3">
    <source>
        <dbReference type="Pfam" id="PF00171"/>
    </source>
</evidence>
<keyword evidence="5" id="KW-1185">Reference proteome</keyword>
<dbReference type="FunFam" id="3.40.605.10:FF:000007">
    <property type="entry name" value="NAD/NADP-dependent betaine aldehyde dehydrogenase"/>
    <property type="match status" value="1"/>
</dbReference>
<keyword evidence="2" id="KW-0560">Oxidoreductase</keyword>
<dbReference type="InterPro" id="IPR015590">
    <property type="entry name" value="Aldehyde_DH_dom"/>
</dbReference>
<feature type="domain" description="Aldehyde dehydrogenase" evidence="3">
    <location>
        <begin position="3"/>
        <end position="448"/>
    </location>
</feature>
<dbReference type="InterPro" id="IPR016161">
    <property type="entry name" value="Ald_DH/histidinol_DH"/>
</dbReference>